<dbReference type="SMART" id="SM01041">
    <property type="entry name" value="BRO1"/>
    <property type="match status" value="1"/>
</dbReference>
<feature type="domain" description="BRO1" evidence="5">
    <location>
        <begin position="4"/>
        <end position="414"/>
    </location>
</feature>
<dbReference type="Gene3D" id="1.25.40.280">
    <property type="entry name" value="alix/aip1 like domains"/>
    <property type="match status" value="1"/>
</dbReference>
<keyword evidence="4" id="KW-0967">Endosome</keyword>
<dbReference type="GO" id="GO:0043328">
    <property type="term" value="P:protein transport to vacuole involved in ubiquitin-dependent protein catabolic process via the multivesicular body sorting pathway"/>
    <property type="evidence" value="ECO:0007669"/>
    <property type="project" value="TreeGrafter"/>
</dbReference>
<dbReference type="PROSITE" id="PS51180">
    <property type="entry name" value="BRO1"/>
    <property type="match status" value="1"/>
</dbReference>
<name>A0A9C7UQR7_9RHOD</name>
<dbReference type="InterPro" id="IPR004328">
    <property type="entry name" value="BRO1_dom"/>
</dbReference>
<evidence type="ECO:0000313" key="6">
    <source>
        <dbReference type="EMBL" id="GJQ12249.1"/>
    </source>
</evidence>
<dbReference type="Gene3D" id="1.20.140.50">
    <property type="entry name" value="alix/aip1 like domains"/>
    <property type="match status" value="1"/>
</dbReference>
<protein>
    <recommendedName>
        <fullName evidence="5">BRO1 domain-containing protein</fullName>
    </recommendedName>
</protein>
<dbReference type="PANTHER" id="PTHR23030">
    <property type="entry name" value="PCD6 INTERACTING PROTEIN-RELATED"/>
    <property type="match status" value="1"/>
</dbReference>
<gene>
    <name evidence="6" type="ORF">GpartN1_g4040.t1</name>
</gene>
<dbReference type="AlphaFoldDB" id="A0A9C7UQR7"/>
<dbReference type="Pfam" id="PF03097">
    <property type="entry name" value="BRO1"/>
    <property type="match status" value="1"/>
</dbReference>
<reference evidence="6" key="2">
    <citation type="submission" date="2022-01" db="EMBL/GenBank/DDBJ databases">
        <authorList>
            <person name="Hirooka S."/>
            <person name="Miyagishima S.Y."/>
        </authorList>
    </citation>
    <scope>NUCLEOTIDE SEQUENCE</scope>
    <source>
        <strain evidence="6">NBRC 102759</strain>
    </source>
</reference>
<dbReference type="InterPro" id="IPR025304">
    <property type="entry name" value="ALIX_V_dom"/>
</dbReference>
<dbReference type="PANTHER" id="PTHR23030:SF30">
    <property type="entry name" value="TYROSINE-PROTEIN PHOSPHATASE NON-RECEPTOR TYPE 23"/>
    <property type="match status" value="1"/>
</dbReference>
<keyword evidence="7" id="KW-1185">Reference proteome</keyword>
<accession>A0A9C7UQR7</accession>
<dbReference type="OrthoDB" id="5111at2759"/>
<organism evidence="6 7">
    <name type="scientific">Galdieria partita</name>
    <dbReference type="NCBI Taxonomy" id="83374"/>
    <lineage>
        <taxon>Eukaryota</taxon>
        <taxon>Rhodophyta</taxon>
        <taxon>Bangiophyceae</taxon>
        <taxon>Galdieriales</taxon>
        <taxon>Galdieriaceae</taxon>
        <taxon>Galdieria</taxon>
    </lineage>
</organism>
<keyword evidence="3" id="KW-0963">Cytoplasm</keyword>
<dbReference type="InterPro" id="IPR038499">
    <property type="entry name" value="BRO1_sf"/>
</dbReference>
<evidence type="ECO:0000259" key="5">
    <source>
        <dbReference type="PROSITE" id="PS51180"/>
    </source>
</evidence>
<evidence type="ECO:0000313" key="7">
    <source>
        <dbReference type="Proteomes" id="UP001061958"/>
    </source>
</evidence>
<comment type="caution">
    <text evidence="6">The sequence shown here is derived from an EMBL/GenBank/DDBJ whole genome shotgun (WGS) entry which is preliminary data.</text>
</comment>
<dbReference type="EMBL" id="BQMJ01000031">
    <property type="protein sequence ID" value="GJQ12249.1"/>
    <property type="molecule type" value="Genomic_DNA"/>
</dbReference>
<evidence type="ECO:0000256" key="1">
    <source>
        <dbReference type="ARBA" id="ARBA00004177"/>
    </source>
</evidence>
<sequence length="781" mass="88080">MQAWTFRLPLKKSEKIDFELAVQETFSNGGNSLQTFLGINPKNDENYWTNVSKGLKCLSRRREEAVGNISRVNDLPSCQKEKESIQQYFAALEFTARRLDFTDRGAKIAFIWYDVFNPLKKAKQRHIALERTCLAFNLAVCELIAANVLVSNVLGGNSDASLLAEACRQYQVAAGHFSVLCNSPPDGSVTLDLGLEALNVFHAAALASAQTCMCEYAQRTGKKDANIAVLCAGAANTWLHVVQRSRVKLLTADGTYKQIGDCAQYLSVFYEREAEIRMSQVNSERDEKGEQIARLHKALNLSQSLKKLSKTLTQCSCFPGILSLKSRADQVTAQLSSSLKIAERENNSIYMQTVPDSLGSIQGRVSVRSANVNDTLSNVNIEEEILSAFHSLVPLHLRNMASNFDAELKSILGYHLRELQELTLTLNDKIFAFESYLFSEQGRGAVSSEVLPEHLQAICYIRDNGGWSRLEEMKFKVAKLNTEVRTILSRCRQILDKEKERALIAQARVANGWQQSDGNISPVTRGYRQELTRLEEQLELAVRADNYVSTRMKQTERSIKSLDSFQLHRDGERRIVSLINEALNQVPQEYIDARDTVINRIETAKNVVARRQRLQKSVEEDFSQDSIAMLLASSDSSVEETVQSYIDEQKSRMRNLVEGHIEEQKKIILQLEDAYNRLHSMEGELNKAISEVQDRIRNATAICESWKEIKTALEQGVAFYQKALRSAKQLESGLEHLSDRSVSSSRDLQHVQKELHKLHVNSDVFSATVHDKQDKADTMRG</sequence>
<evidence type="ECO:0000256" key="2">
    <source>
        <dbReference type="ARBA" id="ARBA00004496"/>
    </source>
</evidence>
<reference evidence="6" key="1">
    <citation type="journal article" date="2022" name="Proc. Natl. Acad. Sci. U.S.A.">
        <title>Life cycle and functional genomics of the unicellular red alga Galdieria for elucidating algal and plant evolution and industrial use.</title>
        <authorList>
            <person name="Hirooka S."/>
            <person name="Itabashi T."/>
            <person name="Ichinose T.M."/>
            <person name="Onuma R."/>
            <person name="Fujiwara T."/>
            <person name="Yamashita S."/>
            <person name="Jong L.W."/>
            <person name="Tomita R."/>
            <person name="Iwane A.H."/>
            <person name="Miyagishima S.Y."/>
        </authorList>
    </citation>
    <scope>NUCLEOTIDE SEQUENCE</scope>
    <source>
        <strain evidence="6">NBRC 102759</strain>
    </source>
</reference>
<comment type="subcellular location">
    <subcellularLocation>
        <location evidence="2">Cytoplasm</location>
    </subcellularLocation>
    <subcellularLocation>
        <location evidence="1">Endosome</location>
    </subcellularLocation>
</comment>
<evidence type="ECO:0000256" key="4">
    <source>
        <dbReference type="ARBA" id="ARBA00022753"/>
    </source>
</evidence>
<proteinExistence type="predicted"/>
<dbReference type="Gene3D" id="1.20.120.560">
    <property type="entry name" value="alix/aip1 in complex with the ypdl late domain"/>
    <property type="match status" value="1"/>
</dbReference>
<evidence type="ECO:0000256" key="3">
    <source>
        <dbReference type="ARBA" id="ARBA00022490"/>
    </source>
</evidence>
<dbReference type="Pfam" id="PF13949">
    <property type="entry name" value="ALIX_LYPXL_bnd"/>
    <property type="match status" value="1"/>
</dbReference>
<dbReference type="GO" id="GO:0005768">
    <property type="term" value="C:endosome"/>
    <property type="evidence" value="ECO:0007669"/>
    <property type="project" value="UniProtKB-SubCell"/>
</dbReference>
<dbReference type="Proteomes" id="UP001061958">
    <property type="component" value="Unassembled WGS sequence"/>
</dbReference>